<name>A0A642UTW3_9ASCO</name>
<dbReference type="InterPro" id="IPR011992">
    <property type="entry name" value="EF-hand-dom_pair"/>
</dbReference>
<keyword evidence="4" id="KW-0274">FAD</keyword>
<dbReference type="EMBL" id="SWFS01000418">
    <property type="protein sequence ID" value="KAA8905321.1"/>
    <property type="molecule type" value="Genomic_DNA"/>
</dbReference>
<gene>
    <name evidence="11" type="ORF">TRICI_005317</name>
</gene>
<reference evidence="11" key="1">
    <citation type="journal article" date="2019" name="G3 (Bethesda)">
        <title>Genome Assemblies of Two Rare Opportunistic Yeast Pathogens: Diutina rugosa (syn. Candida rugosa) and Trichomonascus ciferrii (syn. Candida ciferrii).</title>
        <authorList>
            <person name="Mixao V."/>
            <person name="Saus E."/>
            <person name="Hansen A.P."/>
            <person name="Lass-Florl C."/>
            <person name="Gabaldon T."/>
        </authorList>
    </citation>
    <scope>NUCLEOTIDE SEQUENCE</scope>
    <source>
        <strain evidence="11">CBS 4856</strain>
    </source>
</reference>
<sequence>MNRLLLASRTFSKLNCGGSVRWNSSGAKDNGKKLRFRETLAGSIVFKTLYYSTLFIGVSASVAITFLALFFVYDATTYVPTEVPPVDVSQAALSPIRGGPKNLPICYSHLDSHESSEKMEMSKKPKLVILGSGWGSVSLLKEIDPDLYDITIVSPSNYFLFTPMLPSATVGTLEFRSLVEPIRRICRRVKAHFLEGSAVGVEWSDKLVEIQATDPVTGEGRDFYLPYDKLVIGVGSQTNTHGVKGLENCHTLKTVQDARNIRSAVISNLETACLPTTTEEERKRLLSFVVCGGGPTGVELAAEIHDVLNEDLYYQYPMMLRNQVSIHVIQSRSHILNTYDQKISEYAMERFQKDSIDVQVHSRVKEVLPDRVVYTQQVNGDPNNVVEKELPFGMCIWSTGVAQTEFTKACTSSLGPHAQTNKRAIETDTHLRVIGAPMGDVYAIGDCSTVRTDMAANIANHLRYDVLGKRRYSITGENRISDEELSKVSLTFNELQDLATSIKRKYPQATEHFSRLKLLFEQFDKDKSGTLSLEELTDMLHTIDKKVTSLPATAQRAHQQGEYLGKKLSRLAKAQETLSLNDIVNGDVDDAVFRPFHYRHLGSLAYVSNAAVFDFGGKSYFGGLVAMYLWRGVYFAQTVSFRTRALMFFDWLKRGLFGRDLADISTSYESRNTPR</sequence>
<dbReference type="Proteomes" id="UP000761534">
    <property type="component" value="Unassembled WGS sequence"/>
</dbReference>
<dbReference type="GO" id="GO:0005509">
    <property type="term" value="F:calcium ion binding"/>
    <property type="evidence" value="ECO:0007669"/>
    <property type="project" value="InterPro"/>
</dbReference>
<evidence type="ECO:0000256" key="9">
    <source>
        <dbReference type="SAM" id="Phobius"/>
    </source>
</evidence>
<evidence type="ECO:0000256" key="3">
    <source>
        <dbReference type="ARBA" id="ARBA00022630"/>
    </source>
</evidence>
<dbReference type="GO" id="GO:0005743">
    <property type="term" value="C:mitochondrial inner membrane"/>
    <property type="evidence" value="ECO:0007669"/>
    <property type="project" value="UniProtKB-SubCell"/>
</dbReference>
<keyword evidence="6" id="KW-0809">Transit peptide</keyword>
<evidence type="ECO:0000256" key="5">
    <source>
        <dbReference type="ARBA" id="ARBA00022837"/>
    </source>
</evidence>
<proteinExistence type="inferred from homology"/>
<dbReference type="SUPFAM" id="SSF47473">
    <property type="entry name" value="EF-hand"/>
    <property type="match status" value="1"/>
</dbReference>
<dbReference type="InterPro" id="IPR023753">
    <property type="entry name" value="FAD/NAD-binding_dom"/>
</dbReference>
<evidence type="ECO:0000259" key="10">
    <source>
        <dbReference type="PROSITE" id="PS50222"/>
    </source>
</evidence>
<evidence type="ECO:0000256" key="8">
    <source>
        <dbReference type="ARBA" id="ARBA00023027"/>
    </source>
</evidence>
<dbReference type="VEuPathDB" id="FungiDB:TRICI_005317"/>
<protein>
    <recommendedName>
        <fullName evidence="10">EF-hand domain-containing protein</fullName>
    </recommendedName>
</protein>
<keyword evidence="9" id="KW-0472">Membrane</keyword>
<keyword evidence="12" id="KW-1185">Reference proteome</keyword>
<dbReference type="InterPro" id="IPR036188">
    <property type="entry name" value="FAD/NAD-bd_sf"/>
</dbReference>
<evidence type="ECO:0000256" key="4">
    <source>
        <dbReference type="ARBA" id="ARBA00022827"/>
    </source>
</evidence>
<dbReference type="PANTHER" id="PTHR43706:SF50">
    <property type="entry name" value="NADH DEHYDROGENASE (UBIQUINONE)-RELATED"/>
    <property type="match status" value="1"/>
</dbReference>
<dbReference type="SUPFAM" id="SSF51905">
    <property type="entry name" value="FAD/NAD(P)-binding domain"/>
    <property type="match status" value="2"/>
</dbReference>
<dbReference type="PROSITE" id="PS00018">
    <property type="entry name" value="EF_HAND_1"/>
    <property type="match status" value="1"/>
</dbReference>
<evidence type="ECO:0000256" key="2">
    <source>
        <dbReference type="ARBA" id="ARBA00005272"/>
    </source>
</evidence>
<dbReference type="InterPro" id="IPR002048">
    <property type="entry name" value="EF_hand_dom"/>
</dbReference>
<dbReference type="CDD" id="cd00051">
    <property type="entry name" value="EFh"/>
    <property type="match status" value="1"/>
</dbReference>
<dbReference type="PANTHER" id="PTHR43706">
    <property type="entry name" value="NADH DEHYDROGENASE"/>
    <property type="match status" value="1"/>
</dbReference>
<keyword evidence="5" id="KW-0106">Calcium</keyword>
<dbReference type="InterPro" id="IPR045024">
    <property type="entry name" value="NDH-2"/>
</dbReference>
<dbReference type="Gene3D" id="3.50.50.100">
    <property type="match status" value="2"/>
</dbReference>
<dbReference type="InterPro" id="IPR018247">
    <property type="entry name" value="EF_Hand_1_Ca_BS"/>
</dbReference>
<evidence type="ECO:0000256" key="6">
    <source>
        <dbReference type="ARBA" id="ARBA00022946"/>
    </source>
</evidence>
<comment type="subcellular location">
    <subcellularLocation>
        <location evidence="1">Mitochondrion inner membrane</location>
        <topology evidence="1">Peripheral membrane protein</topology>
        <orientation evidence="1">Intermembrane side</orientation>
    </subcellularLocation>
</comment>
<evidence type="ECO:0000313" key="12">
    <source>
        <dbReference type="Proteomes" id="UP000761534"/>
    </source>
</evidence>
<dbReference type="InterPro" id="IPR054585">
    <property type="entry name" value="NDH2-like_C"/>
</dbReference>
<dbReference type="AlphaFoldDB" id="A0A642UTW3"/>
<evidence type="ECO:0000256" key="1">
    <source>
        <dbReference type="ARBA" id="ARBA00004137"/>
    </source>
</evidence>
<evidence type="ECO:0000313" key="11">
    <source>
        <dbReference type="EMBL" id="KAA8905321.1"/>
    </source>
</evidence>
<dbReference type="Pfam" id="PF13405">
    <property type="entry name" value="EF-hand_6"/>
    <property type="match status" value="1"/>
</dbReference>
<dbReference type="SMART" id="SM00054">
    <property type="entry name" value="EFh"/>
    <property type="match status" value="1"/>
</dbReference>
<organism evidence="11 12">
    <name type="scientific">Trichomonascus ciferrii</name>
    <dbReference type="NCBI Taxonomy" id="44093"/>
    <lineage>
        <taxon>Eukaryota</taxon>
        <taxon>Fungi</taxon>
        <taxon>Dikarya</taxon>
        <taxon>Ascomycota</taxon>
        <taxon>Saccharomycotina</taxon>
        <taxon>Dipodascomycetes</taxon>
        <taxon>Dipodascales</taxon>
        <taxon>Trichomonascaceae</taxon>
        <taxon>Trichomonascus</taxon>
        <taxon>Trichomonascus ciferrii complex</taxon>
    </lineage>
</organism>
<keyword evidence="8" id="KW-0520">NAD</keyword>
<keyword evidence="9" id="KW-0812">Transmembrane</keyword>
<dbReference type="FunFam" id="3.50.50.100:FF:000005">
    <property type="entry name" value="NADH-ubiquinone oxidoreductase 64 kDa subunit"/>
    <property type="match status" value="1"/>
</dbReference>
<comment type="caution">
    <text evidence="11">The sequence shown here is derived from an EMBL/GenBank/DDBJ whole genome shotgun (WGS) entry which is preliminary data.</text>
</comment>
<comment type="similarity">
    <text evidence="2">Belongs to the NADH dehydrogenase family.</text>
</comment>
<evidence type="ECO:0000256" key="7">
    <source>
        <dbReference type="ARBA" id="ARBA00023002"/>
    </source>
</evidence>
<keyword evidence="3" id="KW-0285">Flavoprotein</keyword>
<dbReference type="GO" id="GO:0003954">
    <property type="term" value="F:NADH dehydrogenase activity"/>
    <property type="evidence" value="ECO:0007669"/>
    <property type="project" value="InterPro"/>
</dbReference>
<dbReference type="PROSITE" id="PS50222">
    <property type="entry name" value="EF_HAND_2"/>
    <property type="match status" value="1"/>
</dbReference>
<accession>A0A642UTW3</accession>
<dbReference type="OrthoDB" id="5376590at2759"/>
<feature type="transmembrane region" description="Helical" evidence="9">
    <location>
        <begin position="49"/>
        <end position="73"/>
    </location>
</feature>
<feature type="domain" description="EF-hand" evidence="10">
    <location>
        <begin position="511"/>
        <end position="546"/>
    </location>
</feature>
<keyword evidence="9" id="KW-1133">Transmembrane helix</keyword>
<keyword evidence="7" id="KW-0560">Oxidoreductase</keyword>
<dbReference type="Pfam" id="PF22366">
    <property type="entry name" value="NDH2_C"/>
    <property type="match status" value="1"/>
</dbReference>
<dbReference type="Pfam" id="PF07992">
    <property type="entry name" value="Pyr_redox_2"/>
    <property type="match status" value="1"/>
</dbReference>